<comment type="caution">
    <text evidence="7">The sequence shown here is derived from an EMBL/GenBank/DDBJ whole genome shotgun (WGS) entry which is preliminary data.</text>
</comment>
<reference evidence="7 8" key="1">
    <citation type="submission" date="2023-05" db="EMBL/GenBank/DDBJ databases">
        <title>Lysobacter sp. strain LF1 Genome sequencing and assembly.</title>
        <authorList>
            <person name="Jung Y."/>
        </authorList>
    </citation>
    <scope>NUCLEOTIDE SEQUENCE [LARGE SCALE GENOMIC DNA]</scope>
    <source>
        <strain evidence="7 8">LF1</strain>
    </source>
</reference>
<dbReference type="InterPro" id="IPR000064">
    <property type="entry name" value="NLP_P60_dom"/>
</dbReference>
<evidence type="ECO:0000256" key="5">
    <source>
        <dbReference type="SAM" id="SignalP"/>
    </source>
</evidence>
<accession>A0ABT6XH00</accession>
<evidence type="ECO:0000256" key="4">
    <source>
        <dbReference type="ARBA" id="ARBA00022807"/>
    </source>
</evidence>
<keyword evidence="2" id="KW-0645">Protease</keyword>
<evidence type="ECO:0000256" key="1">
    <source>
        <dbReference type="ARBA" id="ARBA00007074"/>
    </source>
</evidence>
<evidence type="ECO:0000313" key="7">
    <source>
        <dbReference type="EMBL" id="MDI9239432.1"/>
    </source>
</evidence>
<feature type="chain" id="PRO_5045801344" evidence="5">
    <location>
        <begin position="24"/>
        <end position="467"/>
    </location>
</feature>
<dbReference type="Proteomes" id="UP001321580">
    <property type="component" value="Unassembled WGS sequence"/>
</dbReference>
<dbReference type="PANTHER" id="PTHR47053">
    <property type="entry name" value="MUREIN DD-ENDOPEPTIDASE MEPH-RELATED"/>
    <property type="match status" value="1"/>
</dbReference>
<dbReference type="SUPFAM" id="SSF54001">
    <property type="entry name" value="Cysteine proteinases"/>
    <property type="match status" value="1"/>
</dbReference>
<sequence length="467" mass="51386">MRPIRFLVLSALLAVAVSHSALAFERSWSVPADTGVVGVEKAQLDPAFWIARQADPDRVILDAGAIAAQNARLMATDRSMHDLAALPKTLDRAQVAAWVEGLSKRPTRPLFDERGQPVATQVLDDIVVNANLAAIPANQATRFGLVVHRADLRSFPTRTRVFSANDDHDIDRFQESGLFPGDPVAIVHESRDGEWWFVVNTRYAAWIEKRHVAEGTAEQVLGYGNKTPYRVVTGARATTVFTPEEPAVSELQLDMGVRVPVLADWPMGTPVNGQHAYTAHVIELPVRNPDGSLRFAPALLPQREPTQAQHLALTPRHIIEQGFRFLGERYGWGHSYNARDCSGFVSEVYRSMGVQLPRNTSDQAVSPALNRIALSEKDGRDKRLAVVRDLQVGDLVYIPGHVMMVIGQIDGEPYVIHDTTGLSFAGADGTTVRAKTNGVTVSPLTPLLFNGKQTFVDRITNIQRIRP</sequence>
<dbReference type="Gene3D" id="3.90.1720.10">
    <property type="entry name" value="endopeptidase domain like (from Nostoc punctiforme)"/>
    <property type="match status" value="1"/>
</dbReference>
<evidence type="ECO:0000256" key="2">
    <source>
        <dbReference type="ARBA" id="ARBA00022670"/>
    </source>
</evidence>
<keyword evidence="8" id="KW-1185">Reference proteome</keyword>
<dbReference type="Pfam" id="PF12913">
    <property type="entry name" value="SH3_6"/>
    <property type="match status" value="1"/>
</dbReference>
<dbReference type="PANTHER" id="PTHR47053:SF1">
    <property type="entry name" value="MUREIN DD-ENDOPEPTIDASE MEPH-RELATED"/>
    <property type="match status" value="1"/>
</dbReference>
<evidence type="ECO:0000313" key="8">
    <source>
        <dbReference type="Proteomes" id="UP001321580"/>
    </source>
</evidence>
<dbReference type="InterPro" id="IPR027017">
    <property type="entry name" value="P60_peptidase_YkfC"/>
</dbReference>
<dbReference type="InterPro" id="IPR038765">
    <property type="entry name" value="Papain-like_cys_pep_sf"/>
</dbReference>
<keyword evidence="5" id="KW-0732">Signal</keyword>
<dbReference type="PROSITE" id="PS51935">
    <property type="entry name" value="NLPC_P60"/>
    <property type="match status" value="1"/>
</dbReference>
<feature type="domain" description="NlpC/P60" evidence="6">
    <location>
        <begin position="312"/>
        <end position="460"/>
    </location>
</feature>
<keyword evidence="4" id="KW-0788">Thiol protease</keyword>
<dbReference type="InterPro" id="IPR039439">
    <property type="entry name" value="SH3b1_dom"/>
</dbReference>
<evidence type="ECO:0000259" key="6">
    <source>
        <dbReference type="PROSITE" id="PS51935"/>
    </source>
</evidence>
<dbReference type="EMBL" id="JASGBI010000001">
    <property type="protein sequence ID" value="MDI9239432.1"/>
    <property type="molecule type" value="Genomic_DNA"/>
</dbReference>
<evidence type="ECO:0000256" key="3">
    <source>
        <dbReference type="ARBA" id="ARBA00022801"/>
    </source>
</evidence>
<comment type="similarity">
    <text evidence="1">Belongs to the peptidase C40 family.</text>
</comment>
<proteinExistence type="inferred from homology"/>
<gene>
    <name evidence="7" type="ORF">QLQ15_11010</name>
</gene>
<protein>
    <submittedName>
        <fullName evidence="7">SH3 domain-containing protein</fullName>
    </submittedName>
</protein>
<dbReference type="InterPro" id="IPR051202">
    <property type="entry name" value="Peptidase_C40"/>
</dbReference>
<name>A0ABT6XH00_9GAMM</name>
<keyword evidence="3" id="KW-0378">Hydrolase</keyword>
<dbReference type="PIRSF" id="PIRSF019015">
    <property type="entry name" value="P60_peptidase_YkfC"/>
    <property type="match status" value="1"/>
</dbReference>
<dbReference type="RefSeq" id="WP_283212819.1">
    <property type="nucleotide sequence ID" value="NZ_JASGBI010000001.1"/>
</dbReference>
<feature type="signal peptide" evidence="5">
    <location>
        <begin position="1"/>
        <end position="23"/>
    </location>
</feature>
<dbReference type="Pfam" id="PF00877">
    <property type="entry name" value="NLPC_P60"/>
    <property type="match status" value="1"/>
</dbReference>
<organism evidence="7 8">
    <name type="scientific">Lysobacter stagni</name>
    <dbReference type="NCBI Taxonomy" id="3045172"/>
    <lineage>
        <taxon>Bacteria</taxon>
        <taxon>Pseudomonadati</taxon>
        <taxon>Pseudomonadota</taxon>
        <taxon>Gammaproteobacteria</taxon>
        <taxon>Lysobacterales</taxon>
        <taxon>Lysobacteraceae</taxon>
        <taxon>Lysobacter</taxon>
    </lineage>
</organism>